<accession>A0A9W9DSF7</accession>
<comment type="caution">
    <text evidence="2">The sequence shown here is derived from an EMBL/GenBank/DDBJ whole genome shotgun (WGS) entry which is preliminary data.</text>
</comment>
<proteinExistence type="predicted"/>
<evidence type="ECO:0000256" key="1">
    <source>
        <dbReference type="SAM" id="MobiDB-lite"/>
    </source>
</evidence>
<feature type="region of interest" description="Disordered" evidence="1">
    <location>
        <begin position="133"/>
        <end position="153"/>
    </location>
</feature>
<feature type="region of interest" description="Disordered" evidence="1">
    <location>
        <begin position="1"/>
        <end position="23"/>
    </location>
</feature>
<reference evidence="2" key="1">
    <citation type="submission" date="2022-08" db="EMBL/GenBank/DDBJ databases">
        <authorList>
            <consortium name="DOE Joint Genome Institute"/>
            <person name="Min B."/>
            <person name="Riley R."/>
            <person name="Sierra-Patev S."/>
            <person name="Naranjo-Ortiz M."/>
            <person name="Looney B."/>
            <person name="Konkel Z."/>
            <person name="Slot J.C."/>
            <person name="Sakamoto Y."/>
            <person name="Steenwyk J.L."/>
            <person name="Rokas A."/>
            <person name="Carro J."/>
            <person name="Camarero S."/>
            <person name="Ferreira P."/>
            <person name="Molpeceres G."/>
            <person name="Ruiz-Duenas F.J."/>
            <person name="Serrano A."/>
            <person name="Henrissat B."/>
            <person name="Drula E."/>
            <person name="Hughes K.W."/>
            <person name="Mata J.L."/>
            <person name="Ishikawa N.K."/>
            <person name="Vargas-Isla R."/>
            <person name="Ushijima S."/>
            <person name="Smith C.A."/>
            <person name="Ahrendt S."/>
            <person name="Andreopoulos W."/>
            <person name="He G."/>
            <person name="Labutti K."/>
            <person name="Lipzen A."/>
            <person name="Ng V."/>
            <person name="Sandor L."/>
            <person name="Barry K."/>
            <person name="Martinez A.T."/>
            <person name="Xiao Y."/>
            <person name="Gibbons J.G."/>
            <person name="Terashima K."/>
            <person name="Hibbett D.S."/>
            <person name="Grigoriev I.V."/>
        </authorList>
    </citation>
    <scope>NUCLEOTIDE SEQUENCE</scope>
    <source>
        <strain evidence="2">Sp2 HRB7682 ss15</strain>
    </source>
</reference>
<evidence type="ECO:0000313" key="3">
    <source>
        <dbReference type="Proteomes" id="UP001150238"/>
    </source>
</evidence>
<feature type="compositionally biased region" description="Basic and acidic residues" evidence="1">
    <location>
        <begin position="214"/>
        <end position="224"/>
    </location>
</feature>
<dbReference type="AlphaFoldDB" id="A0A9W9DSF7"/>
<feature type="compositionally biased region" description="Polar residues" evidence="1">
    <location>
        <begin position="255"/>
        <end position="277"/>
    </location>
</feature>
<feature type="region of interest" description="Disordered" evidence="1">
    <location>
        <begin position="190"/>
        <end position="228"/>
    </location>
</feature>
<dbReference type="Proteomes" id="UP001150238">
    <property type="component" value="Unassembled WGS sequence"/>
</dbReference>
<dbReference type="EMBL" id="JANVFS010000013">
    <property type="protein sequence ID" value="KAJ4483024.1"/>
    <property type="molecule type" value="Genomic_DNA"/>
</dbReference>
<name>A0A9W9DSF7_9AGAR</name>
<feature type="region of interest" description="Disordered" evidence="1">
    <location>
        <begin position="255"/>
        <end position="281"/>
    </location>
</feature>
<reference evidence="2" key="2">
    <citation type="journal article" date="2023" name="Proc. Natl. Acad. Sci. U.S.A.">
        <title>A global phylogenomic analysis of the shiitake genus Lentinula.</title>
        <authorList>
            <person name="Sierra-Patev S."/>
            <person name="Min B."/>
            <person name="Naranjo-Ortiz M."/>
            <person name="Looney B."/>
            <person name="Konkel Z."/>
            <person name="Slot J.C."/>
            <person name="Sakamoto Y."/>
            <person name="Steenwyk J.L."/>
            <person name="Rokas A."/>
            <person name="Carro J."/>
            <person name="Camarero S."/>
            <person name="Ferreira P."/>
            <person name="Molpeceres G."/>
            <person name="Ruiz-Duenas F.J."/>
            <person name="Serrano A."/>
            <person name="Henrissat B."/>
            <person name="Drula E."/>
            <person name="Hughes K.W."/>
            <person name="Mata J.L."/>
            <person name="Ishikawa N.K."/>
            <person name="Vargas-Isla R."/>
            <person name="Ushijima S."/>
            <person name="Smith C.A."/>
            <person name="Donoghue J."/>
            <person name="Ahrendt S."/>
            <person name="Andreopoulos W."/>
            <person name="He G."/>
            <person name="LaButti K."/>
            <person name="Lipzen A."/>
            <person name="Ng V."/>
            <person name="Riley R."/>
            <person name="Sandor L."/>
            <person name="Barry K."/>
            <person name="Martinez A.T."/>
            <person name="Xiao Y."/>
            <person name="Gibbons J.G."/>
            <person name="Terashima K."/>
            <person name="Grigoriev I.V."/>
            <person name="Hibbett D."/>
        </authorList>
    </citation>
    <scope>NUCLEOTIDE SEQUENCE</scope>
    <source>
        <strain evidence="2">Sp2 HRB7682 ss15</strain>
    </source>
</reference>
<protein>
    <submittedName>
        <fullName evidence="2">Uncharacterized protein</fullName>
    </submittedName>
</protein>
<evidence type="ECO:0000313" key="2">
    <source>
        <dbReference type="EMBL" id="KAJ4483024.1"/>
    </source>
</evidence>
<sequence>MLDAIAPEPEVENNGPTVEEDEPEMFRMSTRELNFLDDGKIIMTPQAEIDFLAQSFFLHTLYNQKEISGGSLMKYETYQHGWSIKRDNDIIYYASPWDLAPGNADTLLRQTTQAQWAQHCKRRLEIIPSASRNFKGPPIKIPPPQFLNKSRQAKRTISKRTVATKINTQSKKGKAKTALSEIINAANKAPQVVQEKSLVQKPAQPKRKSNAPADGERKSKHIQDRTSSYHQGAFAQVLDGKSYFLKDQWVGTAQNDDIPNCGESSQRADAEDSSSPRSQDRTTIPFIHNVTKDSLLFLIRPLNEGISGKEEMDSTSILGLFQKINRFHAALETSPLESKTMKAAVDVWPSIALLLTDVKVHNASA</sequence>
<gene>
    <name evidence="2" type="ORF">C8J55DRAFT_559847</name>
</gene>
<organism evidence="2 3">
    <name type="scientific">Lentinula lateritia</name>
    <dbReference type="NCBI Taxonomy" id="40482"/>
    <lineage>
        <taxon>Eukaryota</taxon>
        <taxon>Fungi</taxon>
        <taxon>Dikarya</taxon>
        <taxon>Basidiomycota</taxon>
        <taxon>Agaricomycotina</taxon>
        <taxon>Agaricomycetes</taxon>
        <taxon>Agaricomycetidae</taxon>
        <taxon>Agaricales</taxon>
        <taxon>Marasmiineae</taxon>
        <taxon>Omphalotaceae</taxon>
        <taxon>Lentinula</taxon>
    </lineage>
</organism>